<comment type="caution">
    <text evidence="1">The sequence shown here is derived from an EMBL/GenBank/DDBJ whole genome shotgun (WGS) entry which is preliminary data.</text>
</comment>
<proteinExistence type="predicted"/>
<dbReference type="InterPro" id="IPR016024">
    <property type="entry name" value="ARM-type_fold"/>
</dbReference>
<dbReference type="AlphaFoldDB" id="A0A9K3CX87"/>
<keyword evidence="2" id="KW-1185">Reference proteome</keyword>
<dbReference type="EMBL" id="BDIP01001222">
    <property type="protein sequence ID" value="GIQ83890.1"/>
    <property type="molecule type" value="Genomic_DNA"/>
</dbReference>
<evidence type="ECO:0000313" key="1">
    <source>
        <dbReference type="EMBL" id="GIQ83890.1"/>
    </source>
</evidence>
<protein>
    <submittedName>
        <fullName evidence="1">Uncharacterized protein</fullName>
    </submittedName>
</protein>
<dbReference type="Proteomes" id="UP000265618">
    <property type="component" value="Unassembled WGS sequence"/>
</dbReference>
<name>A0A9K3CX87_9EUKA</name>
<dbReference type="Gene3D" id="1.25.10.10">
    <property type="entry name" value="Leucine-rich Repeat Variant"/>
    <property type="match status" value="1"/>
</dbReference>
<accession>A0A9K3CX87</accession>
<dbReference type="InterPro" id="IPR011989">
    <property type="entry name" value="ARM-like"/>
</dbReference>
<sequence length="719" mass="76866">MLLKSGANLVPWLETVCDVVLPMFELPHWHFHLLVSHALREVVRQVQEPAMLKRCTDTLISVLANTKREVRDGAAQTLAHAMVRSLSLSMAVYEECYVLEVLPASAPSRSALLAALTTHAKSTNVELARRGLIGLSLVSWTERLCPSASIDVLIEALSSGSIECRRASASALAKVYTLMSESQKTSLLSLADREDWMSRHGLALSLAKAPASGERTTLLRTLLYAPIQEVYGSNPGSINATALAGLMRDYCEEKKDTLQQDILMALGHDDTTLCDSGVTALKYLPELTETVMSRLYILIRHPSRPVRVSAQQTMDRFKATYTPTSEVLTFAISKAGAGLDMQQASFKAIFDTLSVSPSLCSPEVLSVTLEAILTLSSEREEARAAAMGILGFCVRGEGVPSELAARCLCTAAVFACTFSEDTAVAAINAIARITAALKDVNAGMMLKRDLVYAASAVLSVAHCPEASVQRYAALCAVPCVSEVVSTYPSLTVSMAGSLPMVPEDMRWGEAPEAAATPLSALSDMELALESPVAALRACLVASSLMTSDEEGALAGLFETVGELLEDYPEASGTVHGLVKAAVRLEVEVETPEAIEAETPFAEAVHETDGPVSQDTLSTLEDEEDIYWLEVTLDAPSVAGRPVSAGSLLLAAAGGVTTPADRQWLGSALWNEDCVCEEAKTLLMMPTLMGMRLDTPLVAGEAKDALANDTFSSECREDII</sequence>
<dbReference type="SUPFAM" id="SSF48371">
    <property type="entry name" value="ARM repeat"/>
    <property type="match status" value="1"/>
</dbReference>
<gene>
    <name evidence="1" type="ORF">KIPB_005291</name>
</gene>
<reference evidence="1 2" key="1">
    <citation type="journal article" date="2018" name="PLoS ONE">
        <title>The draft genome of Kipferlia bialata reveals reductive genome evolution in fornicate parasites.</title>
        <authorList>
            <person name="Tanifuji G."/>
            <person name="Takabayashi S."/>
            <person name="Kume K."/>
            <person name="Takagi M."/>
            <person name="Nakayama T."/>
            <person name="Kamikawa R."/>
            <person name="Inagaki Y."/>
            <person name="Hashimoto T."/>
        </authorList>
    </citation>
    <scope>NUCLEOTIDE SEQUENCE [LARGE SCALE GENOMIC DNA]</scope>
    <source>
        <strain evidence="1">NY0173</strain>
    </source>
</reference>
<evidence type="ECO:0000313" key="2">
    <source>
        <dbReference type="Proteomes" id="UP000265618"/>
    </source>
</evidence>
<organism evidence="1 2">
    <name type="scientific">Kipferlia bialata</name>
    <dbReference type="NCBI Taxonomy" id="797122"/>
    <lineage>
        <taxon>Eukaryota</taxon>
        <taxon>Metamonada</taxon>
        <taxon>Carpediemonas-like organisms</taxon>
        <taxon>Kipferlia</taxon>
    </lineage>
</organism>